<reference evidence="1 2" key="1">
    <citation type="submission" date="2019-07" db="EMBL/GenBank/DDBJ databases">
        <title>WGS assembly of Gossypium mustelinum.</title>
        <authorList>
            <person name="Chen Z.J."/>
            <person name="Sreedasyam A."/>
            <person name="Ando A."/>
            <person name="Song Q."/>
            <person name="De L."/>
            <person name="Hulse-Kemp A."/>
            <person name="Ding M."/>
            <person name="Ye W."/>
            <person name="Kirkbride R."/>
            <person name="Jenkins J."/>
            <person name="Plott C."/>
            <person name="Lovell J."/>
            <person name="Lin Y.-M."/>
            <person name="Vaughn R."/>
            <person name="Liu B."/>
            <person name="Li W."/>
            <person name="Simpson S."/>
            <person name="Scheffler B."/>
            <person name="Saski C."/>
            <person name="Grover C."/>
            <person name="Hu G."/>
            <person name="Conover J."/>
            <person name="Carlson J."/>
            <person name="Shu S."/>
            <person name="Boston L."/>
            <person name="Williams M."/>
            <person name="Peterson D."/>
            <person name="Mcgee K."/>
            <person name="Jones D."/>
            <person name="Wendel J."/>
            <person name="Stelly D."/>
            <person name="Grimwood J."/>
            <person name="Schmutz J."/>
        </authorList>
    </citation>
    <scope>NUCLEOTIDE SEQUENCE [LARGE SCALE GENOMIC DNA]</scope>
    <source>
        <strain evidence="1">1408120.09</strain>
    </source>
</reference>
<sequence>MISSISLLCGVFVLVTILHCLCCVSTILQLVALIDKFSFQIYIVCVEKEEHYEYVHGEISLAKVKAVLTLV</sequence>
<proteinExistence type="predicted"/>
<organism evidence="1 2">
    <name type="scientific">Gossypium mustelinum</name>
    <name type="common">Cotton</name>
    <name type="synonym">Gossypium caicoense</name>
    <dbReference type="NCBI Taxonomy" id="34275"/>
    <lineage>
        <taxon>Eukaryota</taxon>
        <taxon>Viridiplantae</taxon>
        <taxon>Streptophyta</taxon>
        <taxon>Embryophyta</taxon>
        <taxon>Tracheophyta</taxon>
        <taxon>Spermatophyta</taxon>
        <taxon>Magnoliopsida</taxon>
        <taxon>eudicotyledons</taxon>
        <taxon>Gunneridae</taxon>
        <taxon>Pentapetalae</taxon>
        <taxon>rosids</taxon>
        <taxon>malvids</taxon>
        <taxon>Malvales</taxon>
        <taxon>Malvaceae</taxon>
        <taxon>Malvoideae</taxon>
        <taxon>Gossypium</taxon>
    </lineage>
</organism>
<evidence type="ECO:0000313" key="2">
    <source>
        <dbReference type="Proteomes" id="UP000323597"/>
    </source>
</evidence>
<name>A0A5D2U6M5_GOSMU</name>
<keyword evidence="2" id="KW-1185">Reference proteome</keyword>
<dbReference type="EMBL" id="CM017655">
    <property type="protein sequence ID" value="TYI72273.1"/>
    <property type="molecule type" value="Genomic_DNA"/>
</dbReference>
<dbReference type="AlphaFoldDB" id="A0A5D2U6M5"/>
<gene>
    <name evidence="1" type="ORF">E1A91_D07G049300v1</name>
</gene>
<evidence type="ECO:0000313" key="1">
    <source>
        <dbReference type="EMBL" id="TYI72273.1"/>
    </source>
</evidence>
<accession>A0A5D2U6M5</accession>
<dbReference type="Proteomes" id="UP000323597">
    <property type="component" value="Chromosome D07"/>
</dbReference>
<protein>
    <submittedName>
        <fullName evidence="1">Uncharacterized protein</fullName>
    </submittedName>
</protein>